<evidence type="ECO:0000313" key="2">
    <source>
        <dbReference type="Proteomes" id="UP001187471"/>
    </source>
</evidence>
<accession>A0AA88R4V6</accession>
<dbReference type="Pfam" id="PF14223">
    <property type="entry name" value="Retrotran_gag_2"/>
    <property type="match status" value="1"/>
</dbReference>
<dbReference type="AlphaFoldDB" id="A0AA88R4V6"/>
<sequence>MLDVSYPKEPPLRVGEAAREAFDRSVENDKLAKSTFLTFMEQDLEVIYEEYKTAKEMFDAVTKAYGIASNTYIQLLIEKYNDTVMKEGESVVDHVNKLLVIAKELVALGDPDDKKSTIGDVVSPGIVVNWISKMISEVFQWSLSSYNSLNKESKYREHGKSSILELLHFKLSKNLRIISEAQWVEASAGVKWVNHLTQRSTGNTVALDNSHQDNLCSPNSKDAPSMHQAWVAQVVKPALAEDLSSGFEPHGLAELDSITGQELGEDTS</sequence>
<dbReference type="Proteomes" id="UP001187471">
    <property type="component" value="Unassembled WGS sequence"/>
</dbReference>
<protein>
    <submittedName>
        <fullName evidence="1">Uncharacterized protein</fullName>
    </submittedName>
</protein>
<organism evidence="1 2">
    <name type="scientific">Escallonia rubra</name>
    <dbReference type="NCBI Taxonomy" id="112253"/>
    <lineage>
        <taxon>Eukaryota</taxon>
        <taxon>Viridiplantae</taxon>
        <taxon>Streptophyta</taxon>
        <taxon>Embryophyta</taxon>
        <taxon>Tracheophyta</taxon>
        <taxon>Spermatophyta</taxon>
        <taxon>Magnoliopsida</taxon>
        <taxon>eudicotyledons</taxon>
        <taxon>Gunneridae</taxon>
        <taxon>Pentapetalae</taxon>
        <taxon>asterids</taxon>
        <taxon>campanulids</taxon>
        <taxon>Escalloniales</taxon>
        <taxon>Escalloniaceae</taxon>
        <taxon>Escallonia</taxon>
    </lineage>
</organism>
<name>A0AA88R4V6_9ASTE</name>
<reference evidence="1" key="1">
    <citation type="submission" date="2022-12" db="EMBL/GenBank/DDBJ databases">
        <title>Draft genome assemblies for two species of Escallonia (Escalloniales).</title>
        <authorList>
            <person name="Chanderbali A."/>
            <person name="Dervinis C."/>
            <person name="Anghel I."/>
            <person name="Soltis D."/>
            <person name="Soltis P."/>
            <person name="Zapata F."/>
        </authorList>
    </citation>
    <scope>NUCLEOTIDE SEQUENCE</scope>
    <source>
        <strain evidence="1">UCBG92.1500</strain>
        <tissue evidence="1">Leaf</tissue>
    </source>
</reference>
<comment type="caution">
    <text evidence="1">The sequence shown here is derived from an EMBL/GenBank/DDBJ whole genome shotgun (WGS) entry which is preliminary data.</text>
</comment>
<dbReference type="EMBL" id="JAVXUO010001452">
    <property type="protein sequence ID" value="KAK2982177.1"/>
    <property type="molecule type" value="Genomic_DNA"/>
</dbReference>
<evidence type="ECO:0000313" key="1">
    <source>
        <dbReference type="EMBL" id="KAK2982177.1"/>
    </source>
</evidence>
<proteinExistence type="predicted"/>
<keyword evidence="2" id="KW-1185">Reference proteome</keyword>
<gene>
    <name evidence="1" type="ORF">RJ640_029080</name>
</gene>